<dbReference type="Gene3D" id="3.20.20.80">
    <property type="entry name" value="Glycosidases"/>
    <property type="match status" value="1"/>
</dbReference>
<feature type="region of interest" description="Disordered" evidence="1">
    <location>
        <begin position="88"/>
        <end position="107"/>
    </location>
</feature>
<dbReference type="PANTHER" id="PTHR31308:SF5">
    <property type="entry name" value="ERGOSTERYL-BETA-GLUCOSIDASE"/>
    <property type="match status" value="1"/>
</dbReference>
<dbReference type="SUPFAM" id="SSF51445">
    <property type="entry name" value="(Trans)glycosidases"/>
    <property type="match status" value="1"/>
</dbReference>
<reference evidence="2" key="1">
    <citation type="journal article" date="2020" name="Fungal Divers.">
        <title>Resolving the Mortierellaceae phylogeny through synthesis of multi-gene phylogenetics and phylogenomics.</title>
        <authorList>
            <person name="Vandepol N."/>
            <person name="Liber J."/>
            <person name="Desiro A."/>
            <person name="Na H."/>
            <person name="Kennedy M."/>
            <person name="Barry K."/>
            <person name="Grigoriev I.V."/>
            <person name="Miller A.N."/>
            <person name="O'Donnell K."/>
            <person name="Stajich J.E."/>
            <person name="Bonito G."/>
        </authorList>
    </citation>
    <scope>NUCLEOTIDE SEQUENCE</scope>
    <source>
        <strain evidence="2">CK1249</strain>
    </source>
</reference>
<dbReference type="EMBL" id="JAAAHY010000211">
    <property type="protein sequence ID" value="KAF9965886.1"/>
    <property type="molecule type" value="Genomic_DNA"/>
</dbReference>
<protein>
    <recommendedName>
        <fullName evidence="4">Glycoside hydrolase family 5 domain-containing protein</fullName>
    </recommendedName>
</protein>
<organism evidence="2 3">
    <name type="scientific">Mortierella alpina</name>
    <name type="common">Oleaginous fungus</name>
    <name type="synonym">Mortierella renispora</name>
    <dbReference type="NCBI Taxonomy" id="64518"/>
    <lineage>
        <taxon>Eukaryota</taxon>
        <taxon>Fungi</taxon>
        <taxon>Fungi incertae sedis</taxon>
        <taxon>Mucoromycota</taxon>
        <taxon>Mortierellomycotina</taxon>
        <taxon>Mortierellomycetes</taxon>
        <taxon>Mortierellales</taxon>
        <taxon>Mortierellaceae</taxon>
        <taxon>Mortierella</taxon>
    </lineage>
</organism>
<dbReference type="GO" id="GO:1904462">
    <property type="term" value="P:ergosteryl 3-beta-D-glucoside catabolic process"/>
    <property type="evidence" value="ECO:0007669"/>
    <property type="project" value="TreeGrafter"/>
</dbReference>
<feature type="non-terminal residue" evidence="2">
    <location>
        <position position="1"/>
    </location>
</feature>
<proteinExistence type="predicted"/>
<evidence type="ECO:0000256" key="1">
    <source>
        <dbReference type="SAM" id="MobiDB-lite"/>
    </source>
</evidence>
<sequence>MTHIPDPTTAFGHGFAWDSSRLIAKDGWIVDPQNRVVILHGINVSGGTKMPFYRAFAAEDAAANPSQSSKTPTAQAFYGAAPSTTETSERVISASSSSSKAADDETLMESRSIGEVPNVIYSYKEKHFYEHRHVSFVNRPFTLQEADMHFERLARWGSQCLRILVPWEALEHTGPLDFGVISLKRLFLRITLPSGIYDEDYIDYLLSLLQVAAKYKLKCFLDPHVDCWSRFTGGCGMPGWTLELAGIDMTKLDQTAAAVVHNTQTDKDDFPKMIWCTNNIKLAAATMYTLFFAGQVFAPRATVPLSTTVLNHLRRLHSTVVSDEAYRRGVDGGIRAPSPIQNLTSIPRADHEFVQRGQVNIQHFLQGHYIEAFAHLAKRIHDHDAKALSKGEVALIASGTVMGFETMNEPSPGYLNHPDLNKLLELADLHIGTCPTPVQGMELAQGRQ</sequence>
<dbReference type="OrthoDB" id="9971853at2759"/>
<accession>A0A9P6JCL1</accession>
<dbReference type="GO" id="GO:0050295">
    <property type="term" value="F:steryl-beta-glucosidase activity"/>
    <property type="evidence" value="ECO:0007669"/>
    <property type="project" value="TreeGrafter"/>
</dbReference>
<evidence type="ECO:0000313" key="3">
    <source>
        <dbReference type="Proteomes" id="UP000738359"/>
    </source>
</evidence>
<dbReference type="InterPro" id="IPR017853">
    <property type="entry name" value="GH"/>
</dbReference>
<evidence type="ECO:0008006" key="4">
    <source>
        <dbReference type="Google" id="ProtNLM"/>
    </source>
</evidence>
<feature type="region of interest" description="Disordered" evidence="1">
    <location>
        <begin position="63"/>
        <end position="82"/>
    </location>
</feature>
<dbReference type="InterPro" id="IPR052066">
    <property type="entry name" value="Glycosphingolipid_Hydrolases"/>
</dbReference>
<dbReference type="AlphaFoldDB" id="A0A9P6JCL1"/>
<name>A0A9P6JCL1_MORAP</name>
<keyword evidence="3" id="KW-1185">Reference proteome</keyword>
<dbReference type="Proteomes" id="UP000738359">
    <property type="component" value="Unassembled WGS sequence"/>
</dbReference>
<gene>
    <name evidence="2" type="ORF">BGZ70_003874</name>
</gene>
<comment type="caution">
    <text evidence="2">The sequence shown here is derived from an EMBL/GenBank/DDBJ whole genome shotgun (WGS) entry which is preliminary data.</text>
</comment>
<dbReference type="PANTHER" id="PTHR31308">
    <property type="match status" value="1"/>
</dbReference>
<feature type="compositionally biased region" description="Polar residues" evidence="1">
    <location>
        <begin position="64"/>
        <end position="74"/>
    </location>
</feature>
<evidence type="ECO:0000313" key="2">
    <source>
        <dbReference type="EMBL" id="KAF9965886.1"/>
    </source>
</evidence>